<gene>
    <name evidence="1" type="ORF">Vadar_000729</name>
</gene>
<sequence length="474" mass="52537">MEEEILSKLSSFTLTNEEDEAVKLVAEDFKLSKQECLLSVMGKIITQKGINLGGLRAAMELAWGYPKGLKVMEVGGGIYQFVFGNETDLIRVLAGSPWLFNNQLIVLQRCMEGVKPDGINFSFSPFWIQLRAIPLEFMSTDVGKKMMVGFGEVEDVVMAKLNGNQGRCLRVKVELDIKKPLPRGKKIYTANWEPVLVPFQYEKLPFFCHYCGVVGHDDRACLGKYNDMKAGILKENQYGGWLKASPVKASFRRRAEKRPEYPSAESSADGICFGKAKDYGKDLHNPGNSGEFKSRRRQLLWESAAKIDENKPEGVGQACDNSIVKDPTKPIKEMCASSEPILPLLESPVVDLIKAHSDGSIDSPVELMDEDHLLGKSTKAQNGNAIYLKLGTTALFEGQNSASDTLGKGVKGSARSKGMGPLKTSTTRGYKRKPRLDGKMNLVLWIIAEHLFNPTMPLRILGTMNHRIDKQISA</sequence>
<comment type="caution">
    <text evidence="1">The sequence shown here is derived from an EMBL/GenBank/DDBJ whole genome shotgun (WGS) entry which is preliminary data.</text>
</comment>
<evidence type="ECO:0000313" key="1">
    <source>
        <dbReference type="EMBL" id="KAH7862150.1"/>
    </source>
</evidence>
<protein>
    <submittedName>
        <fullName evidence="1">Uncharacterized protein</fullName>
    </submittedName>
</protein>
<accession>A0ACB7Z8T9</accession>
<organism evidence="1 2">
    <name type="scientific">Vaccinium darrowii</name>
    <dbReference type="NCBI Taxonomy" id="229202"/>
    <lineage>
        <taxon>Eukaryota</taxon>
        <taxon>Viridiplantae</taxon>
        <taxon>Streptophyta</taxon>
        <taxon>Embryophyta</taxon>
        <taxon>Tracheophyta</taxon>
        <taxon>Spermatophyta</taxon>
        <taxon>Magnoliopsida</taxon>
        <taxon>eudicotyledons</taxon>
        <taxon>Gunneridae</taxon>
        <taxon>Pentapetalae</taxon>
        <taxon>asterids</taxon>
        <taxon>Ericales</taxon>
        <taxon>Ericaceae</taxon>
        <taxon>Vaccinioideae</taxon>
        <taxon>Vaccinieae</taxon>
        <taxon>Vaccinium</taxon>
    </lineage>
</organism>
<proteinExistence type="predicted"/>
<dbReference type="EMBL" id="CM037162">
    <property type="protein sequence ID" value="KAH7862150.1"/>
    <property type="molecule type" value="Genomic_DNA"/>
</dbReference>
<name>A0ACB7Z8T9_9ERIC</name>
<keyword evidence="2" id="KW-1185">Reference proteome</keyword>
<dbReference type="Proteomes" id="UP000828048">
    <property type="component" value="Chromosome 12"/>
</dbReference>
<reference evidence="1 2" key="1">
    <citation type="journal article" date="2021" name="Hortic Res">
        <title>High-quality reference genome and annotation aids understanding of berry development for evergreen blueberry (Vaccinium darrowii).</title>
        <authorList>
            <person name="Yu J."/>
            <person name="Hulse-Kemp A.M."/>
            <person name="Babiker E."/>
            <person name="Staton M."/>
        </authorList>
    </citation>
    <scope>NUCLEOTIDE SEQUENCE [LARGE SCALE GENOMIC DNA]</scope>
    <source>
        <strain evidence="2">cv. NJ 8807/NJ 8810</strain>
        <tissue evidence="1">Young leaf</tissue>
    </source>
</reference>
<evidence type="ECO:0000313" key="2">
    <source>
        <dbReference type="Proteomes" id="UP000828048"/>
    </source>
</evidence>